<evidence type="ECO:0000256" key="1">
    <source>
        <dbReference type="ARBA" id="ARBA00010164"/>
    </source>
</evidence>
<dbReference type="OrthoDB" id="3182374at2"/>
<keyword evidence="7" id="KW-1185">Reference proteome</keyword>
<keyword evidence="2" id="KW-0808">Transferase</keyword>
<dbReference type="InterPro" id="IPR012893">
    <property type="entry name" value="HipA-like_C"/>
</dbReference>
<evidence type="ECO:0000256" key="2">
    <source>
        <dbReference type="ARBA" id="ARBA00022679"/>
    </source>
</evidence>
<evidence type="ECO:0000259" key="5">
    <source>
        <dbReference type="Pfam" id="PF13657"/>
    </source>
</evidence>
<dbReference type="EMBL" id="PGFB01000004">
    <property type="protein sequence ID" value="PJJ61447.1"/>
    <property type="molecule type" value="Genomic_DNA"/>
</dbReference>
<dbReference type="PANTHER" id="PTHR37419:SF1">
    <property type="entry name" value="SERINE_THREONINE-PROTEIN KINASE TOXIN HIPA"/>
    <property type="match status" value="1"/>
</dbReference>
<accession>A0A2M9BU15</accession>
<dbReference type="InterPro" id="IPR017508">
    <property type="entry name" value="HipA_N1"/>
</dbReference>
<dbReference type="Gene3D" id="1.10.1070.20">
    <property type="match status" value="1"/>
</dbReference>
<feature type="domain" description="HipA-like C-terminal" evidence="4">
    <location>
        <begin position="147"/>
        <end position="344"/>
    </location>
</feature>
<proteinExistence type="inferred from homology"/>
<sequence length="407" mass="44628">MRLAVDLHGTIVGTLEGDARTFDFVPSAEGVERFGQNSLVLSVSIPLVPTPRRDHAGRRRNWFTELLPEGDHYDYMLQQGGLRAGDTPRFLARYGRDVAGALHIWDMDDPTEPKVPGVRPVNGLEIRRLLEDPMGSPLGNAPEAGKSSLGGVQPKAVLVRLEDGWAQALDGYPTTHILKPRLGADKATVIFDEEYGSRIARRLDLARFATWIEEFDGLAALVIERYDRVGGERVQQEDFNQAPGANQKYQEVGGVVSLQRVAETLKRHAPEHDLRRLAQMVVLAVGIGNLDMHTKNIGLLHSADGTVQLAPAYDVVPQAHLANDGKLALAVDGKYRHSEITADDLIAEFTSWGLRRSGLTVGDTLDQLESIVGEEIPLDGAYEALRPTILGFIDNLRHGEPVGGRRS</sequence>
<dbReference type="InterPro" id="IPR052028">
    <property type="entry name" value="HipA_Ser/Thr_kinase"/>
</dbReference>
<name>A0A2M9BU15_9MICO</name>
<protein>
    <submittedName>
        <fullName evidence="6">Serine/threonine-protein kinase HipA</fullName>
    </submittedName>
</protein>
<evidence type="ECO:0000313" key="7">
    <source>
        <dbReference type="Proteomes" id="UP000230161"/>
    </source>
</evidence>
<organism evidence="6 7">
    <name type="scientific">Compostimonas suwonensis</name>
    <dbReference type="NCBI Taxonomy" id="1048394"/>
    <lineage>
        <taxon>Bacteria</taxon>
        <taxon>Bacillati</taxon>
        <taxon>Actinomycetota</taxon>
        <taxon>Actinomycetes</taxon>
        <taxon>Micrococcales</taxon>
        <taxon>Microbacteriaceae</taxon>
        <taxon>Compostimonas</taxon>
    </lineage>
</organism>
<keyword evidence="3 6" id="KW-0418">Kinase</keyword>
<evidence type="ECO:0000313" key="6">
    <source>
        <dbReference type="EMBL" id="PJJ61447.1"/>
    </source>
</evidence>
<dbReference type="Proteomes" id="UP000230161">
    <property type="component" value="Unassembled WGS sequence"/>
</dbReference>
<dbReference type="GO" id="GO:0005829">
    <property type="term" value="C:cytosol"/>
    <property type="evidence" value="ECO:0007669"/>
    <property type="project" value="TreeGrafter"/>
</dbReference>
<comment type="similarity">
    <text evidence="1">Belongs to the HipA Ser/Thr kinase family.</text>
</comment>
<dbReference type="Pfam" id="PF07804">
    <property type="entry name" value="HipA_C"/>
    <property type="match status" value="1"/>
</dbReference>
<gene>
    <name evidence="6" type="ORF">CLV54_2392</name>
</gene>
<dbReference type="PANTHER" id="PTHR37419">
    <property type="entry name" value="SERINE/THREONINE-PROTEIN KINASE TOXIN HIPA"/>
    <property type="match status" value="1"/>
</dbReference>
<evidence type="ECO:0000259" key="4">
    <source>
        <dbReference type="Pfam" id="PF07804"/>
    </source>
</evidence>
<comment type="caution">
    <text evidence="6">The sequence shown here is derived from an EMBL/GenBank/DDBJ whole genome shotgun (WGS) entry which is preliminary data.</text>
</comment>
<dbReference type="GO" id="GO:0004674">
    <property type="term" value="F:protein serine/threonine kinase activity"/>
    <property type="evidence" value="ECO:0007669"/>
    <property type="project" value="TreeGrafter"/>
</dbReference>
<dbReference type="RefSeq" id="WP_100345500.1">
    <property type="nucleotide sequence ID" value="NZ_PGFB01000004.1"/>
</dbReference>
<evidence type="ECO:0000256" key="3">
    <source>
        <dbReference type="ARBA" id="ARBA00022777"/>
    </source>
</evidence>
<reference evidence="6 7" key="1">
    <citation type="submission" date="2017-11" db="EMBL/GenBank/DDBJ databases">
        <title>Genomic Encyclopedia of Archaeal and Bacterial Type Strains, Phase II (KMG-II): From Individual Species to Whole Genera.</title>
        <authorList>
            <person name="Goeker M."/>
        </authorList>
    </citation>
    <scope>NUCLEOTIDE SEQUENCE [LARGE SCALE GENOMIC DNA]</scope>
    <source>
        <strain evidence="6 7">DSM 25625</strain>
    </source>
</reference>
<feature type="domain" description="HipA N-terminal subdomain 1" evidence="5">
    <location>
        <begin position="3"/>
        <end position="104"/>
    </location>
</feature>
<dbReference type="Pfam" id="PF13657">
    <property type="entry name" value="Couple_hipA"/>
    <property type="match status" value="1"/>
</dbReference>
<dbReference type="AlphaFoldDB" id="A0A2M9BU15"/>